<evidence type="ECO:0000313" key="1">
    <source>
        <dbReference type="EMBL" id="KAJ2892551.1"/>
    </source>
</evidence>
<reference evidence="1" key="1">
    <citation type="submission" date="2022-07" db="EMBL/GenBank/DDBJ databases">
        <title>Draft genome sequence of Zalerion maritima ATCC 34329, a (micro)plastics degrading marine fungus.</title>
        <authorList>
            <person name="Paco A."/>
            <person name="Goncalves M.F.M."/>
            <person name="Rocha-Santos T.A.P."/>
            <person name="Alves A."/>
        </authorList>
    </citation>
    <scope>NUCLEOTIDE SEQUENCE</scope>
    <source>
        <strain evidence="1">ATCC 34329</strain>
    </source>
</reference>
<name>A0AAD5RGG0_9PEZI</name>
<accession>A0AAD5RGG0</accession>
<dbReference type="Proteomes" id="UP001201980">
    <property type="component" value="Unassembled WGS sequence"/>
</dbReference>
<proteinExistence type="predicted"/>
<dbReference type="EMBL" id="JAKWBI020000778">
    <property type="protein sequence ID" value="KAJ2892551.1"/>
    <property type="molecule type" value="Genomic_DNA"/>
</dbReference>
<keyword evidence="2" id="KW-1185">Reference proteome</keyword>
<dbReference type="AlphaFoldDB" id="A0AAD5RGG0"/>
<sequence length="143" mass="15795">MKDLMVLICGFWSLRIKMENIAENGNGKTTTVFDSACIPEETVRNRLLVRHGGRKDSLEDVPTNEESLFRGGTSRTTMLEGIKQIIQGVFSIIGTIGSARIRCAAVSLADLAFKSPAFKPANFVPVPDNSCGWIVFFRDKENI</sequence>
<organism evidence="1 2">
    <name type="scientific">Zalerion maritima</name>
    <dbReference type="NCBI Taxonomy" id="339359"/>
    <lineage>
        <taxon>Eukaryota</taxon>
        <taxon>Fungi</taxon>
        <taxon>Dikarya</taxon>
        <taxon>Ascomycota</taxon>
        <taxon>Pezizomycotina</taxon>
        <taxon>Sordariomycetes</taxon>
        <taxon>Lulworthiomycetidae</taxon>
        <taxon>Lulworthiales</taxon>
        <taxon>Lulworthiaceae</taxon>
        <taxon>Zalerion</taxon>
    </lineage>
</organism>
<comment type="caution">
    <text evidence="1">The sequence shown here is derived from an EMBL/GenBank/DDBJ whole genome shotgun (WGS) entry which is preliminary data.</text>
</comment>
<protein>
    <submittedName>
        <fullName evidence="1">Uncharacterized protein</fullName>
    </submittedName>
</protein>
<gene>
    <name evidence="1" type="ORF">MKZ38_009618</name>
</gene>
<evidence type="ECO:0000313" key="2">
    <source>
        <dbReference type="Proteomes" id="UP001201980"/>
    </source>
</evidence>